<keyword evidence="1" id="KW-1133">Transmembrane helix</keyword>
<dbReference type="InterPro" id="IPR018247">
    <property type="entry name" value="EF_Hand_1_Ca_BS"/>
</dbReference>
<name>A0ABS7BXU9_9BACL</name>
<proteinExistence type="predicted"/>
<protein>
    <recommendedName>
        <fullName evidence="4">EF-hand domain-containing protein</fullName>
    </recommendedName>
</protein>
<comment type="caution">
    <text evidence="2">The sequence shown here is derived from an EMBL/GenBank/DDBJ whole genome shotgun (WGS) entry which is preliminary data.</text>
</comment>
<evidence type="ECO:0008006" key="4">
    <source>
        <dbReference type="Google" id="ProtNLM"/>
    </source>
</evidence>
<dbReference type="EMBL" id="JAHZIK010000077">
    <property type="protein sequence ID" value="MBW7453469.1"/>
    <property type="molecule type" value="Genomic_DNA"/>
</dbReference>
<evidence type="ECO:0000313" key="2">
    <source>
        <dbReference type="EMBL" id="MBW7453469.1"/>
    </source>
</evidence>
<evidence type="ECO:0000313" key="3">
    <source>
        <dbReference type="Proteomes" id="UP001519887"/>
    </source>
</evidence>
<sequence length="237" mass="26530">MAAKKISAYVKIAILLLGLLPVLPQISSAHFEPIGYSEIVVGTDSIEYSLYMDPYQLQEFVELDLNTDGYVDAEEVKEQEAALNAFMGSNLQVLSGGVASEPLIKQTVMTEKGKLPMIMAQIEYKFAKPVEDFEINYRFFQVEGFVHHINMAHIQFADREQEVVFNQTSTQFSWSRDGENNSSGHVSAIAKPTLIRWGIILGCLLLFSLGVLIWRRRNSAKSVNLQTGNKAVRKPAN</sequence>
<accession>A0ABS7BXU9</accession>
<dbReference type="Proteomes" id="UP001519887">
    <property type="component" value="Unassembled WGS sequence"/>
</dbReference>
<organism evidence="2 3">
    <name type="scientific">Paenibacillus sepulcri</name>
    <dbReference type="NCBI Taxonomy" id="359917"/>
    <lineage>
        <taxon>Bacteria</taxon>
        <taxon>Bacillati</taxon>
        <taxon>Bacillota</taxon>
        <taxon>Bacilli</taxon>
        <taxon>Bacillales</taxon>
        <taxon>Paenibacillaceae</taxon>
        <taxon>Paenibacillus</taxon>
    </lineage>
</organism>
<dbReference type="RefSeq" id="WP_210044857.1">
    <property type="nucleotide sequence ID" value="NZ_JBHLVU010000029.1"/>
</dbReference>
<evidence type="ECO:0000256" key="1">
    <source>
        <dbReference type="SAM" id="Phobius"/>
    </source>
</evidence>
<reference evidence="2 3" key="1">
    <citation type="submission" date="2021-07" db="EMBL/GenBank/DDBJ databases">
        <title>Paenibacillus radiodurans sp. nov., isolated from the southeastern edge of Tengger Desert.</title>
        <authorList>
            <person name="Zhang G."/>
        </authorList>
    </citation>
    <scope>NUCLEOTIDE SEQUENCE [LARGE SCALE GENOMIC DNA]</scope>
    <source>
        <strain evidence="2 3">CCM 7311</strain>
    </source>
</reference>
<keyword evidence="1" id="KW-0812">Transmembrane</keyword>
<keyword evidence="3" id="KW-1185">Reference proteome</keyword>
<keyword evidence="1" id="KW-0472">Membrane</keyword>
<feature type="transmembrane region" description="Helical" evidence="1">
    <location>
        <begin position="194"/>
        <end position="214"/>
    </location>
</feature>
<dbReference type="PROSITE" id="PS00018">
    <property type="entry name" value="EF_HAND_1"/>
    <property type="match status" value="1"/>
</dbReference>
<gene>
    <name evidence="2" type="ORF">K0U00_05390</name>
</gene>